<evidence type="ECO:0000313" key="10">
    <source>
        <dbReference type="Proteomes" id="UP001377567"/>
    </source>
</evidence>
<evidence type="ECO:0000256" key="1">
    <source>
        <dbReference type="ARBA" id="ARBA00004496"/>
    </source>
</evidence>
<dbReference type="Pfam" id="PF13945">
    <property type="entry name" value="NST1"/>
    <property type="match status" value="1"/>
</dbReference>
<feature type="compositionally biased region" description="Polar residues" evidence="8">
    <location>
        <begin position="1251"/>
        <end position="1267"/>
    </location>
</feature>
<feature type="compositionally biased region" description="Acidic residues" evidence="8">
    <location>
        <begin position="598"/>
        <end position="620"/>
    </location>
</feature>
<evidence type="ECO:0000256" key="2">
    <source>
        <dbReference type="ARBA" id="ARBA00007112"/>
    </source>
</evidence>
<feature type="region of interest" description="Disordered" evidence="8">
    <location>
        <begin position="665"/>
        <end position="838"/>
    </location>
</feature>
<dbReference type="Proteomes" id="UP001377567">
    <property type="component" value="Unassembled WGS sequence"/>
</dbReference>
<dbReference type="PANTHER" id="PTHR46528">
    <property type="entry name" value="PROTEIN SON"/>
    <property type="match status" value="1"/>
</dbReference>
<dbReference type="InterPro" id="IPR025279">
    <property type="entry name" value="NST1"/>
</dbReference>
<keyword evidence="4 7" id="KW-0963">Cytoplasm</keyword>
<dbReference type="GO" id="GO:0051726">
    <property type="term" value="P:regulation of cell cycle"/>
    <property type="evidence" value="ECO:0007669"/>
    <property type="project" value="InterPro"/>
</dbReference>
<feature type="region of interest" description="Disordered" evidence="8">
    <location>
        <begin position="1251"/>
        <end position="1284"/>
    </location>
</feature>
<dbReference type="GO" id="GO:0043484">
    <property type="term" value="P:regulation of RNA splicing"/>
    <property type="evidence" value="ECO:0007669"/>
    <property type="project" value="InterPro"/>
</dbReference>
<comment type="function">
    <text evidence="7">May act as a negative regulator of salt tolerance.</text>
</comment>
<accession>A0AAV5RR26</accession>
<dbReference type="PANTHER" id="PTHR46528:SF1">
    <property type="entry name" value="PROTEIN SON"/>
    <property type="match status" value="1"/>
</dbReference>
<feature type="compositionally biased region" description="Low complexity" evidence="8">
    <location>
        <begin position="29"/>
        <end position="45"/>
    </location>
</feature>
<dbReference type="EMBL" id="BTGD01000001">
    <property type="protein sequence ID" value="GMM53880.1"/>
    <property type="molecule type" value="Genomic_DNA"/>
</dbReference>
<feature type="compositionally biased region" description="Basic and acidic residues" evidence="8">
    <location>
        <begin position="680"/>
        <end position="789"/>
    </location>
</feature>
<feature type="region of interest" description="Disordered" evidence="8">
    <location>
        <begin position="79"/>
        <end position="114"/>
    </location>
</feature>
<feature type="compositionally biased region" description="Polar residues" evidence="8">
    <location>
        <begin position="810"/>
        <end position="831"/>
    </location>
</feature>
<keyword evidence="6 7" id="KW-0175">Coiled coil</keyword>
<feature type="region of interest" description="Disordered" evidence="8">
    <location>
        <begin position="571"/>
        <end position="620"/>
    </location>
</feature>
<comment type="subcellular location">
    <subcellularLocation>
        <location evidence="1 7">Cytoplasm</location>
    </subcellularLocation>
</comment>
<organism evidence="9 10">
    <name type="scientific">Maudiozyma humilis</name>
    <name type="common">Sour dough yeast</name>
    <name type="synonym">Kazachstania humilis</name>
    <dbReference type="NCBI Taxonomy" id="51915"/>
    <lineage>
        <taxon>Eukaryota</taxon>
        <taxon>Fungi</taxon>
        <taxon>Dikarya</taxon>
        <taxon>Ascomycota</taxon>
        <taxon>Saccharomycotina</taxon>
        <taxon>Saccharomycetes</taxon>
        <taxon>Saccharomycetales</taxon>
        <taxon>Saccharomycetaceae</taxon>
        <taxon>Maudiozyma</taxon>
    </lineage>
</organism>
<feature type="compositionally biased region" description="Low complexity" evidence="8">
    <location>
        <begin position="264"/>
        <end position="277"/>
    </location>
</feature>
<feature type="compositionally biased region" description="Basic and acidic residues" evidence="8">
    <location>
        <begin position="580"/>
        <end position="597"/>
    </location>
</feature>
<dbReference type="InterPro" id="IPR032922">
    <property type="entry name" value="SON"/>
</dbReference>
<feature type="compositionally biased region" description="Pro residues" evidence="8">
    <location>
        <begin position="306"/>
        <end position="316"/>
    </location>
</feature>
<proteinExistence type="inferred from homology"/>
<dbReference type="GO" id="GO:0003723">
    <property type="term" value="F:RNA binding"/>
    <property type="evidence" value="ECO:0007669"/>
    <property type="project" value="InterPro"/>
</dbReference>
<feature type="compositionally biased region" description="Basic residues" evidence="8">
    <location>
        <begin position="1"/>
        <end position="21"/>
    </location>
</feature>
<comment type="similarity">
    <text evidence="2 7">Belongs to the NST1 family.</text>
</comment>
<evidence type="ECO:0000256" key="4">
    <source>
        <dbReference type="ARBA" id="ARBA00022490"/>
    </source>
</evidence>
<evidence type="ECO:0000256" key="3">
    <source>
        <dbReference type="ARBA" id="ARBA00020733"/>
    </source>
</evidence>
<reference evidence="9 10" key="1">
    <citation type="journal article" date="2023" name="Elife">
        <title>Identification of key yeast species and microbe-microbe interactions impacting larval growth of Drosophila in the wild.</title>
        <authorList>
            <person name="Mure A."/>
            <person name="Sugiura Y."/>
            <person name="Maeda R."/>
            <person name="Honda K."/>
            <person name="Sakurai N."/>
            <person name="Takahashi Y."/>
            <person name="Watada M."/>
            <person name="Katoh T."/>
            <person name="Gotoh A."/>
            <person name="Gotoh Y."/>
            <person name="Taniguchi I."/>
            <person name="Nakamura K."/>
            <person name="Hayashi T."/>
            <person name="Katayama T."/>
            <person name="Uemura T."/>
            <person name="Hattori Y."/>
        </authorList>
    </citation>
    <scope>NUCLEOTIDE SEQUENCE [LARGE SCALE GENOMIC DNA]</scope>
    <source>
        <strain evidence="9 10">KH-74</strain>
    </source>
</reference>
<evidence type="ECO:0000256" key="7">
    <source>
        <dbReference type="RuleBase" id="RU049441"/>
    </source>
</evidence>
<gene>
    <name evidence="9" type="ORF">DAKH74_004960</name>
</gene>
<evidence type="ECO:0000256" key="8">
    <source>
        <dbReference type="SAM" id="MobiDB-lite"/>
    </source>
</evidence>
<evidence type="ECO:0000256" key="5">
    <source>
        <dbReference type="ARBA" id="ARBA00023016"/>
    </source>
</evidence>
<keyword evidence="5 7" id="KW-0346">Stress response</keyword>
<dbReference type="GO" id="GO:0005737">
    <property type="term" value="C:cytoplasm"/>
    <property type="evidence" value="ECO:0007669"/>
    <property type="project" value="UniProtKB-SubCell"/>
</dbReference>
<feature type="region of interest" description="Disordered" evidence="8">
    <location>
        <begin position="215"/>
        <end position="244"/>
    </location>
</feature>
<feature type="compositionally biased region" description="Acidic residues" evidence="8">
    <location>
        <begin position="527"/>
        <end position="543"/>
    </location>
</feature>
<sequence>MAPSSKKNKKKSKSKGGKKGHSAGEPAVAPSASSIPGSASGATATPHDVSAEVYDPTSEYPTSRVIKVAPNGDVIVSPLADDGSELAPGVSGQQPLMDVGKDSGNGSSGPAQFSDDLTRKAALLDAHWETLPPEAKKNILKIDKEDVFAVIKKYQSHQNCNCAVCGRRHVAIDQEMEKIYSMLYEIDRVRDPELNPVKFHLGIIKELQLSKNSSVVTSMLPPPPAQVSAPAPQDTNTDVIDDFVPSRNTNYLKDEVMHFKKSKQQQQQHQQHQQQSQDAVDEEVQHGVEESAPTQDVAPTVADVPPSRPQFGPEPPLSSESEQETRERYMEFATKFISSHSKIAADFVDKVMAYPEMRAMADNLINMIPEKNFTQALKDFCEEQITKGEGNIKEGALADPVGFTTMLHHGTPLTQEEYSELQRNIADRMTGSYDTKNREFSAISPLEQELFVRFMFGDDRERFENIVLQSFRDKFDHEFGGSSVSASLAAAAAAATLTNPLTSIGATQNDQGIAQYVNRDDNRSDDDNYSYSDYDEEIDEDEEGSEILSDYLDEENSGGLISDYDEDHLDYHSAQTGHNHQGDMHHYHNSDKYMDDHDSYDDENDLDENEDECESELDEADRLEEGRKLLQIAITKLLQGRIIQSYHESQADSNRLKLLQELEDEQKSKEQKKQKKQRKKEKEKEKKRQQQLAKEEEKRKKQEEQERLKKEQEEREAERREAQRKKVEEAKKKKDEEKRRKLEEQRKREEQQERQRKLKEEQKRKREEEKRKKEEEKKLAKEAKSKKQTESQPPAANVAAEVAKPEAKASSSNESLPYSTGNKTVPTTANSAPKKPENISDDIASIISAATASQSISTSPSHLQNLLQPHLSAGATPGMNTPTQPGAIDMSKIPVEAQQLFPGANSLLSAPIIPGSRQAQFDSLYAPIPGTPVSAMPAAARIPGANFDTPLWSSFQTPIGAQTGVNPSLPMDNTPNQNPAGTPLNRLASFSSLNSGMQSQPTFADELNSLTDMLSYSGLNDNTFKSSNIDPMWHSQPGAPLSSHASVPPMANTSPEMMRNSVPSAPIQQRSGSIWNNNPLEQAGQTPLTNRMGGLPGIGNVMPSAQPAIPTTDSANMLPSNIWSETVPQYTTTDRTSPLAANTHRSPGNGYADAILNECTKMQQLDPTQPYVPVDNVYQRLGFLGLDYNSFINVLLQMQGAQDCQLLSGANGTISHIRATRNPMDPVSQGVNGLSHPALNTVNSAFPQQFSDGSLTGQPMASAQQPLDATPMPLNVVPPPGFPQ</sequence>
<protein>
    <recommendedName>
        <fullName evidence="3 7">Stress response protein NST1</fullName>
    </recommendedName>
</protein>
<name>A0AAV5RR26_MAUHU</name>
<feature type="region of interest" description="Disordered" evidence="8">
    <location>
        <begin position="259"/>
        <end position="327"/>
    </location>
</feature>
<evidence type="ECO:0000313" key="9">
    <source>
        <dbReference type="EMBL" id="GMM53880.1"/>
    </source>
</evidence>
<evidence type="ECO:0000256" key="6">
    <source>
        <dbReference type="ARBA" id="ARBA00023054"/>
    </source>
</evidence>
<feature type="region of interest" description="Disordered" evidence="8">
    <location>
        <begin position="513"/>
        <end position="543"/>
    </location>
</feature>
<comment type="caution">
    <text evidence="9">The sequence shown here is derived from an EMBL/GenBank/DDBJ whole genome shotgun (WGS) entry which is preliminary data.</text>
</comment>
<keyword evidence="10" id="KW-1185">Reference proteome</keyword>
<feature type="region of interest" description="Disordered" evidence="8">
    <location>
        <begin position="1"/>
        <end position="59"/>
    </location>
</feature>